<dbReference type="PROSITE" id="PS51208">
    <property type="entry name" value="AUTOTRANSPORTER"/>
    <property type="match status" value="1"/>
</dbReference>
<sequence>MPTFLGNGMTWMPFASLAWVHEFSPSRDVTATLVSMPVPAFIAEGARAASDAGRVELGSRLALNRWSELSARFSGEFSNAGQSYAGTGSLRISW</sequence>
<dbReference type="InterPro" id="IPR006315">
    <property type="entry name" value="OM_autotransptr_brl_dom"/>
</dbReference>
<dbReference type="EMBL" id="LUUB01000094">
    <property type="protein sequence ID" value="OAF02698.1"/>
    <property type="molecule type" value="Genomic_DNA"/>
</dbReference>
<evidence type="ECO:0000313" key="3">
    <source>
        <dbReference type="Proteomes" id="UP000076959"/>
    </source>
</evidence>
<dbReference type="OrthoDB" id="7195851at2"/>
<dbReference type="STRING" id="1505087.AYJ54_25835"/>
<dbReference type="GO" id="GO:0019867">
    <property type="term" value="C:outer membrane"/>
    <property type="evidence" value="ECO:0007669"/>
    <property type="project" value="InterPro"/>
</dbReference>
<dbReference type="Proteomes" id="UP000076959">
    <property type="component" value="Unassembled WGS sequence"/>
</dbReference>
<dbReference type="SUPFAM" id="SSF103515">
    <property type="entry name" value="Autotransporter"/>
    <property type="match status" value="1"/>
</dbReference>
<organism evidence="2 3">
    <name type="scientific">Bradyrhizobium centrolobii</name>
    <dbReference type="NCBI Taxonomy" id="1505087"/>
    <lineage>
        <taxon>Bacteria</taxon>
        <taxon>Pseudomonadati</taxon>
        <taxon>Pseudomonadota</taxon>
        <taxon>Alphaproteobacteria</taxon>
        <taxon>Hyphomicrobiales</taxon>
        <taxon>Nitrobacteraceae</taxon>
        <taxon>Bradyrhizobium</taxon>
    </lineage>
</organism>
<evidence type="ECO:0000313" key="2">
    <source>
        <dbReference type="EMBL" id="OAF02698.1"/>
    </source>
</evidence>
<proteinExistence type="predicted"/>
<dbReference type="InterPro" id="IPR005546">
    <property type="entry name" value="Autotransporte_beta"/>
</dbReference>
<accession>A0A176YC15</accession>
<gene>
    <name evidence="2" type="ORF">AYJ54_25835</name>
</gene>
<dbReference type="RefSeq" id="WP_063706159.1">
    <property type="nucleotide sequence ID" value="NZ_LUUB01000094.1"/>
</dbReference>
<protein>
    <recommendedName>
        <fullName evidence="1">Autotransporter domain-containing protein</fullName>
    </recommendedName>
</protein>
<feature type="domain" description="Autotransporter" evidence="1">
    <location>
        <begin position="1"/>
        <end position="94"/>
    </location>
</feature>
<name>A0A176YC15_9BRAD</name>
<dbReference type="Gene3D" id="2.40.128.130">
    <property type="entry name" value="Autotransporter beta-domain"/>
    <property type="match status" value="1"/>
</dbReference>
<dbReference type="InterPro" id="IPR036709">
    <property type="entry name" value="Autotransporte_beta_dom_sf"/>
</dbReference>
<dbReference type="AlphaFoldDB" id="A0A176YC15"/>
<evidence type="ECO:0000259" key="1">
    <source>
        <dbReference type="PROSITE" id="PS51208"/>
    </source>
</evidence>
<comment type="caution">
    <text evidence="2">The sequence shown here is derived from an EMBL/GenBank/DDBJ whole genome shotgun (WGS) entry which is preliminary data.</text>
</comment>
<dbReference type="NCBIfam" id="TIGR01414">
    <property type="entry name" value="autotrans_barl"/>
    <property type="match status" value="1"/>
</dbReference>
<dbReference type="Pfam" id="PF03797">
    <property type="entry name" value="Autotransporter"/>
    <property type="match status" value="1"/>
</dbReference>
<reference evidence="2 3" key="1">
    <citation type="submission" date="2016-03" db="EMBL/GenBank/DDBJ databases">
        <title>Draft Genome Sequence of the Strain BR 10245 (Bradyrhizobium sp.) isolated from nodules of Centrolobium paraense.</title>
        <authorList>
            <person name="Simoes-Araujo J.L.Sr."/>
            <person name="Barauna A.C."/>
            <person name="Silva K."/>
            <person name="Zilli J.E."/>
        </authorList>
    </citation>
    <scope>NUCLEOTIDE SEQUENCE [LARGE SCALE GENOMIC DNA]</scope>
    <source>
        <strain evidence="2 3">BR 10245</strain>
    </source>
</reference>
<keyword evidence="3" id="KW-1185">Reference proteome</keyword>